<evidence type="ECO:0000313" key="2">
    <source>
        <dbReference type="Proteomes" id="UP000559860"/>
    </source>
</evidence>
<sequence length="60" mass="6760">MQPHIIPKNTETERWKGIFQPCALRLPQAFAEAHLADGAHCPTGRALYIELSFCNQSFFG</sequence>
<protein>
    <submittedName>
        <fullName evidence="1">Uncharacterized protein</fullName>
    </submittedName>
</protein>
<organism evidence="1 2">
    <name type="scientific">Gluconacetobacter aggeris</name>
    <dbReference type="NCBI Taxonomy" id="1286186"/>
    <lineage>
        <taxon>Bacteria</taxon>
        <taxon>Pseudomonadati</taxon>
        <taxon>Pseudomonadota</taxon>
        <taxon>Alphaproteobacteria</taxon>
        <taxon>Acetobacterales</taxon>
        <taxon>Acetobacteraceae</taxon>
        <taxon>Gluconacetobacter</taxon>
    </lineage>
</organism>
<dbReference type="Proteomes" id="UP000559860">
    <property type="component" value="Unassembled WGS sequence"/>
</dbReference>
<evidence type="ECO:0000313" key="1">
    <source>
        <dbReference type="EMBL" id="MBB2170294.1"/>
    </source>
</evidence>
<proteinExistence type="predicted"/>
<dbReference type="EMBL" id="JABEQD010000021">
    <property type="protein sequence ID" value="MBB2170294.1"/>
    <property type="molecule type" value="Genomic_DNA"/>
</dbReference>
<accession>A0A7W4NY86</accession>
<gene>
    <name evidence="1" type="ORF">HLH36_18425</name>
</gene>
<comment type="caution">
    <text evidence="1">The sequence shown here is derived from an EMBL/GenBank/DDBJ whole genome shotgun (WGS) entry which is preliminary data.</text>
</comment>
<reference evidence="1 2" key="1">
    <citation type="submission" date="2020-04" db="EMBL/GenBank/DDBJ databases">
        <title>Description of novel Gluconacetobacter.</title>
        <authorList>
            <person name="Sombolestani A."/>
        </authorList>
    </citation>
    <scope>NUCLEOTIDE SEQUENCE [LARGE SCALE GENOMIC DNA]</scope>
    <source>
        <strain evidence="1 2">LMG 27801</strain>
    </source>
</reference>
<keyword evidence="2" id="KW-1185">Reference proteome</keyword>
<dbReference type="RefSeq" id="WP_182987740.1">
    <property type="nucleotide sequence ID" value="NZ_JABEQD010000021.1"/>
</dbReference>
<dbReference type="AlphaFoldDB" id="A0A7W4NY86"/>
<name>A0A7W4NY86_9PROT</name>